<protein>
    <submittedName>
        <fullName evidence="2">Uncharacterized protein</fullName>
    </submittedName>
</protein>
<dbReference type="EMBL" id="CP060131">
    <property type="protein sequence ID" value="QNG51638.1"/>
    <property type="molecule type" value="Genomic_DNA"/>
</dbReference>
<dbReference type="RefSeq" id="WP_185718392.1">
    <property type="nucleotide sequence ID" value="NZ_BAAAWI010000001.1"/>
</dbReference>
<evidence type="ECO:0000256" key="1">
    <source>
        <dbReference type="SAM" id="MobiDB-lite"/>
    </source>
</evidence>
<dbReference type="AlphaFoldDB" id="A0A7G7MFS7"/>
<gene>
    <name evidence="2" type="ORF">H6H00_26620</name>
</gene>
<organism evidence="2 3">
    <name type="scientific">Pseudonocardia petroleophila</name>
    <dbReference type="NCBI Taxonomy" id="37331"/>
    <lineage>
        <taxon>Bacteria</taxon>
        <taxon>Bacillati</taxon>
        <taxon>Actinomycetota</taxon>
        <taxon>Actinomycetes</taxon>
        <taxon>Pseudonocardiales</taxon>
        <taxon>Pseudonocardiaceae</taxon>
        <taxon>Pseudonocardia</taxon>
    </lineage>
</organism>
<reference evidence="2 3" key="1">
    <citation type="submission" date="2020-08" db="EMBL/GenBank/DDBJ databases">
        <authorList>
            <person name="Mo P."/>
        </authorList>
    </citation>
    <scope>NUCLEOTIDE SEQUENCE [LARGE SCALE GENOMIC DNA]</scope>
    <source>
        <strain evidence="2 3">CGMCC 4.1532</strain>
    </source>
</reference>
<evidence type="ECO:0000313" key="2">
    <source>
        <dbReference type="EMBL" id="QNG51638.1"/>
    </source>
</evidence>
<feature type="compositionally biased region" description="Low complexity" evidence="1">
    <location>
        <begin position="10"/>
        <end position="20"/>
    </location>
</feature>
<keyword evidence="3" id="KW-1185">Reference proteome</keyword>
<proteinExistence type="predicted"/>
<feature type="region of interest" description="Disordered" evidence="1">
    <location>
        <begin position="1"/>
        <end position="20"/>
    </location>
</feature>
<sequence length="108" mass="11823">MARLRTSSPESRAAQAAMATADREAERARVIAEDYKARFLDGTATREQAAAAGARAGKLARSADSLRRAWLAERFIARVADAVSDRPELTPEQLTRIEVILQTHGFGR</sequence>
<dbReference type="KEGG" id="ppel:H6H00_26620"/>
<name>A0A7G7MFS7_9PSEU</name>
<accession>A0A7G7MFS7</accession>
<dbReference type="Proteomes" id="UP000515728">
    <property type="component" value="Chromosome"/>
</dbReference>
<evidence type="ECO:0000313" key="3">
    <source>
        <dbReference type="Proteomes" id="UP000515728"/>
    </source>
</evidence>